<dbReference type="Gene3D" id="3.40.50.1390">
    <property type="entry name" value="Resolvase, N-terminal catalytic domain"/>
    <property type="match status" value="1"/>
</dbReference>
<feature type="domain" description="Resolvase/invertase-type recombinase catalytic" evidence="6">
    <location>
        <begin position="15"/>
        <end position="156"/>
    </location>
</feature>
<evidence type="ECO:0000313" key="8">
    <source>
        <dbReference type="EMBL" id="MDB9222040.1"/>
    </source>
</evidence>
<evidence type="ECO:0000256" key="4">
    <source>
        <dbReference type="PIRSR" id="PIRSR606118-50"/>
    </source>
</evidence>
<organism evidence="9 11">
    <name type="scientific">Odoribacter splanchnicus</name>
    <dbReference type="NCBI Taxonomy" id="28118"/>
    <lineage>
        <taxon>Bacteria</taxon>
        <taxon>Pseudomonadati</taxon>
        <taxon>Bacteroidota</taxon>
        <taxon>Bacteroidia</taxon>
        <taxon>Bacteroidales</taxon>
        <taxon>Odoribacteraceae</taxon>
        <taxon>Odoribacter</taxon>
    </lineage>
</organism>
<dbReference type="AlphaFoldDB" id="A0A3D4ZAB7"/>
<dbReference type="CDD" id="cd03768">
    <property type="entry name" value="SR_ResInv"/>
    <property type="match status" value="1"/>
</dbReference>
<evidence type="ECO:0000256" key="5">
    <source>
        <dbReference type="PROSITE-ProRule" id="PRU10137"/>
    </source>
</evidence>
<gene>
    <name evidence="9" type="ORF">DWW24_13305</name>
    <name evidence="10" type="ORF">DXA53_00485</name>
    <name evidence="7" type="ORF">L0P03_00495</name>
    <name evidence="8" type="ORF">PN645_03350</name>
</gene>
<feature type="active site" description="O-(5'-phospho-DNA)-serine intermediate" evidence="4 5">
    <location>
        <position position="23"/>
    </location>
</feature>
<evidence type="ECO:0000256" key="2">
    <source>
        <dbReference type="ARBA" id="ARBA00023125"/>
    </source>
</evidence>
<dbReference type="SUPFAM" id="SSF53041">
    <property type="entry name" value="Resolvase-like"/>
    <property type="match status" value="1"/>
</dbReference>
<proteinExistence type="predicted"/>
<evidence type="ECO:0000259" key="6">
    <source>
        <dbReference type="PROSITE" id="PS51736"/>
    </source>
</evidence>
<evidence type="ECO:0000313" key="7">
    <source>
        <dbReference type="EMBL" id="MCG4958337.1"/>
    </source>
</evidence>
<dbReference type="InterPro" id="IPR036162">
    <property type="entry name" value="Resolvase-like_N_sf"/>
</dbReference>
<dbReference type="InterPro" id="IPR006119">
    <property type="entry name" value="Resolv_N"/>
</dbReference>
<evidence type="ECO:0000313" key="10">
    <source>
        <dbReference type="EMBL" id="RGY09810.1"/>
    </source>
</evidence>
<keyword evidence="3" id="KW-0233">DNA recombination</keyword>
<dbReference type="Proteomes" id="UP000284434">
    <property type="component" value="Unassembled WGS sequence"/>
</dbReference>
<reference evidence="7" key="2">
    <citation type="submission" date="2022-01" db="EMBL/GenBank/DDBJ databases">
        <title>Collection of gut derived symbiotic bacterial strains cultured from healthy donors.</title>
        <authorList>
            <person name="Lin H."/>
            <person name="Kohout C."/>
            <person name="Waligurski E."/>
            <person name="Pamer E.G."/>
        </authorList>
    </citation>
    <scope>NUCLEOTIDE SEQUENCE</scope>
    <source>
        <strain evidence="7">DFI.1.149</strain>
    </source>
</reference>
<dbReference type="GO" id="GO:0015074">
    <property type="term" value="P:DNA integration"/>
    <property type="evidence" value="ECO:0007669"/>
    <property type="project" value="UniProtKB-KW"/>
</dbReference>
<dbReference type="Proteomes" id="UP001212263">
    <property type="component" value="Unassembled WGS sequence"/>
</dbReference>
<dbReference type="Proteomes" id="UP000283426">
    <property type="component" value="Unassembled WGS sequence"/>
</dbReference>
<sequence length="233" mass="26986">MPEKKKQELKDRAPIVAAYLRVSTDKQTILNQKSEVINFCHRQELKITMWCTETVSGTKKESERELGILLKKLQKGDVLIITEVSRLSRKMMNIMNIIHQSIEKGITIHSIKEGYKFDSSINSQVLAFAFGLCAEIERTLISQRTREALARRRAQGIKLGRPKGSLRAGKLFEHEQEIKDLRTEGFSFQKIAMRYKVSPETVRLFYLRTLLKKPKKTPEEEIQEQNPIEKPET</sequence>
<dbReference type="PROSITE" id="PS51736">
    <property type="entry name" value="RECOMBINASES_3"/>
    <property type="match status" value="1"/>
</dbReference>
<dbReference type="EMBL" id="QRYW01000028">
    <property type="protein sequence ID" value="RGV23463.1"/>
    <property type="molecule type" value="Genomic_DNA"/>
</dbReference>
<accession>A0A3D4ZAB7</accession>
<dbReference type="Proteomes" id="UP001199750">
    <property type="component" value="Unassembled WGS sequence"/>
</dbReference>
<dbReference type="RefSeq" id="WP_013612967.1">
    <property type="nucleotide sequence ID" value="NZ_BAABYK010000001.1"/>
</dbReference>
<evidence type="ECO:0000256" key="3">
    <source>
        <dbReference type="ARBA" id="ARBA00023172"/>
    </source>
</evidence>
<dbReference type="InterPro" id="IPR006118">
    <property type="entry name" value="Recombinase_CS"/>
</dbReference>
<name>A0A3D4ZAB7_9BACT</name>
<reference evidence="11 12" key="1">
    <citation type="submission" date="2018-08" db="EMBL/GenBank/DDBJ databases">
        <title>A genome reference for cultivated species of the human gut microbiota.</title>
        <authorList>
            <person name="Zou Y."/>
            <person name="Xue W."/>
            <person name="Luo G."/>
        </authorList>
    </citation>
    <scope>NUCLEOTIDE SEQUENCE [LARGE SCALE GENOMIC DNA]</scope>
    <source>
        <strain evidence="9 11">AF14-6AC</strain>
        <strain evidence="10 12">OF03-11</strain>
    </source>
</reference>
<keyword evidence="2" id="KW-0238">DNA-binding</keyword>
<comment type="caution">
    <text evidence="9">The sequence shown here is derived from an EMBL/GenBank/DDBJ whole genome shotgun (WGS) entry which is preliminary data.</text>
</comment>
<dbReference type="OMA" id="INRHEQE"/>
<evidence type="ECO:0000313" key="12">
    <source>
        <dbReference type="Proteomes" id="UP000284434"/>
    </source>
</evidence>
<dbReference type="InterPro" id="IPR050639">
    <property type="entry name" value="SSR_resolvase"/>
</dbReference>
<dbReference type="Pfam" id="PF00239">
    <property type="entry name" value="Resolvase"/>
    <property type="match status" value="1"/>
</dbReference>
<evidence type="ECO:0000256" key="1">
    <source>
        <dbReference type="ARBA" id="ARBA00022908"/>
    </source>
</evidence>
<dbReference type="PANTHER" id="PTHR30461">
    <property type="entry name" value="DNA-INVERTASE FROM LAMBDOID PROPHAGE"/>
    <property type="match status" value="1"/>
</dbReference>
<dbReference type="PANTHER" id="PTHR30461:SF19">
    <property type="entry name" value="SITE-SPECIFIC RECOMBINASE RESOLVASE FAMILY"/>
    <property type="match status" value="1"/>
</dbReference>
<protein>
    <submittedName>
        <fullName evidence="9">Invertase</fullName>
    </submittedName>
    <submittedName>
        <fullName evidence="7">Recombinase family protein</fullName>
    </submittedName>
</protein>
<dbReference type="EMBL" id="JAKNDN010000001">
    <property type="protein sequence ID" value="MCG4958337.1"/>
    <property type="molecule type" value="Genomic_DNA"/>
</dbReference>
<evidence type="ECO:0000313" key="11">
    <source>
        <dbReference type="Proteomes" id="UP000283426"/>
    </source>
</evidence>
<reference evidence="8" key="3">
    <citation type="submission" date="2023-01" db="EMBL/GenBank/DDBJ databases">
        <title>Human gut microbiome strain richness.</title>
        <authorList>
            <person name="Chen-Liaw A."/>
        </authorList>
    </citation>
    <scope>NUCLEOTIDE SEQUENCE</scope>
    <source>
        <strain evidence="8">RTP21484st1_B7_RTP21484_190118</strain>
    </source>
</reference>
<dbReference type="EMBL" id="QSCO01000001">
    <property type="protein sequence ID" value="RGY09810.1"/>
    <property type="molecule type" value="Genomic_DNA"/>
</dbReference>
<dbReference type="GO" id="GO:0003677">
    <property type="term" value="F:DNA binding"/>
    <property type="evidence" value="ECO:0007669"/>
    <property type="project" value="UniProtKB-KW"/>
</dbReference>
<dbReference type="GO" id="GO:0000150">
    <property type="term" value="F:DNA strand exchange activity"/>
    <property type="evidence" value="ECO:0007669"/>
    <property type="project" value="InterPro"/>
</dbReference>
<dbReference type="EMBL" id="JAQMRD010000003">
    <property type="protein sequence ID" value="MDB9222040.1"/>
    <property type="molecule type" value="Genomic_DNA"/>
</dbReference>
<dbReference type="SMART" id="SM00857">
    <property type="entry name" value="Resolvase"/>
    <property type="match status" value="1"/>
</dbReference>
<evidence type="ECO:0000313" key="9">
    <source>
        <dbReference type="EMBL" id="RGV23463.1"/>
    </source>
</evidence>
<keyword evidence="1" id="KW-0229">DNA integration</keyword>
<dbReference type="PROSITE" id="PS00397">
    <property type="entry name" value="RECOMBINASES_1"/>
    <property type="match status" value="1"/>
</dbReference>
<dbReference type="GeneID" id="61276020"/>